<accession>A0AA88XV95</accession>
<dbReference type="Proteomes" id="UP001186944">
    <property type="component" value="Unassembled WGS sequence"/>
</dbReference>
<evidence type="ECO:0000313" key="1">
    <source>
        <dbReference type="EMBL" id="KAK3092492.1"/>
    </source>
</evidence>
<name>A0AA88XV95_PINIB</name>
<proteinExistence type="predicted"/>
<evidence type="ECO:0000313" key="2">
    <source>
        <dbReference type="Proteomes" id="UP001186944"/>
    </source>
</evidence>
<sequence length="94" mass="10918">MDLSTRLSYLFGTEDHVGMRRQLVLLREKMKNHLHLMEKRNQYTICSGSLGEGLAYPQSDDDLMFCQTNIRVVTTYRESTERGDILMVPSEYSP</sequence>
<reference evidence="1" key="1">
    <citation type="submission" date="2019-08" db="EMBL/GenBank/DDBJ databases">
        <title>The improved chromosome-level genome for the pearl oyster Pinctada fucata martensii using PacBio sequencing and Hi-C.</title>
        <authorList>
            <person name="Zheng Z."/>
        </authorList>
    </citation>
    <scope>NUCLEOTIDE SEQUENCE</scope>
    <source>
        <strain evidence="1">ZZ-2019</strain>
        <tissue evidence="1">Adductor muscle</tissue>
    </source>
</reference>
<keyword evidence="2" id="KW-1185">Reference proteome</keyword>
<protein>
    <submittedName>
        <fullName evidence="1">Uncharacterized protein</fullName>
    </submittedName>
</protein>
<gene>
    <name evidence="1" type="ORF">FSP39_003599</name>
</gene>
<dbReference type="EMBL" id="VSWD01000009">
    <property type="protein sequence ID" value="KAK3092492.1"/>
    <property type="molecule type" value="Genomic_DNA"/>
</dbReference>
<dbReference type="AlphaFoldDB" id="A0AA88XV95"/>
<organism evidence="1 2">
    <name type="scientific">Pinctada imbricata</name>
    <name type="common">Atlantic pearl-oyster</name>
    <name type="synonym">Pinctada martensii</name>
    <dbReference type="NCBI Taxonomy" id="66713"/>
    <lineage>
        <taxon>Eukaryota</taxon>
        <taxon>Metazoa</taxon>
        <taxon>Spiralia</taxon>
        <taxon>Lophotrochozoa</taxon>
        <taxon>Mollusca</taxon>
        <taxon>Bivalvia</taxon>
        <taxon>Autobranchia</taxon>
        <taxon>Pteriomorphia</taxon>
        <taxon>Pterioida</taxon>
        <taxon>Pterioidea</taxon>
        <taxon>Pteriidae</taxon>
        <taxon>Pinctada</taxon>
    </lineage>
</organism>
<comment type="caution">
    <text evidence="1">The sequence shown here is derived from an EMBL/GenBank/DDBJ whole genome shotgun (WGS) entry which is preliminary data.</text>
</comment>